<dbReference type="Proteomes" id="UP001153331">
    <property type="component" value="Unassembled WGS sequence"/>
</dbReference>
<dbReference type="EMBL" id="JAPHNI010000721">
    <property type="protein sequence ID" value="KAJ8108627.1"/>
    <property type="molecule type" value="Genomic_DNA"/>
</dbReference>
<sequence>MGVKPRLRIFAQHLVWRISYALDWVITASGDFERVLSLIENWDAQTGIMTARKKQTGFVMTGSDAKQGMCHEGRGCGGTIVNLEKIGKREVASQTHAELKVLHLLRLCVMQIRQQIWITLRIKPLAKFNTNFKYQNWLPRRFRPNALISSDAVASSDLSTATLATMVEGLVLKDLLPHPETDPTVHEGKATTIVDAPTESHELALQAAKGINPDHGTGRAQVAHGQEVLDLGWNEPKEHVETPLVGGLSNEDVWLLVRRFNKQMYHVKEIPTAPPGGLDMNIADEEEFSPDKLRANLERVYMTIGIGLISFGKHIVRLRSWREFNRTSYFATAYFLAWLLDLVMPLVSITLVTLIVYPPSREILFPPAPIALVSSKGGVQKPKAGTLGSKDSATGAPENHKGEAVEQEANNFVNGIAHVALASATGKHPQGESEGDEQPQGDSVPDPTAIAIGAADAQQAASGSKASAKHDKTKIPMETAMWTKMRPIMHGLADVTDGWERFGNALEPTAPFPKQKYRLRLAAVVAPLVLVSLFVTSYMFMKGVTFGVGFGFFGDPVIQRGLELLNRKFPNWQKLLELRNTLLKGVPTNAQLTVTLLRIGEANKAPLPPPPRIDEPPPEKPVDVSDKDLRAAGSDWPLNATQAELDEAMAHDPTVKHQTGGADIDKAKDSKHGKKGSKILNFFRGTVKGGVETTIGADKLKAASGSQHARNRLGAVQPKNASFIDGPIDFKARDNGKKGHVYITTVATIPSIAFSSDSTIEKIGSQDREDLHPTWTIPVGDIKELKKIGGYGWKAKLVVGWAMNREVADGLEIVDRTGTVIRLTAMPLRDELFNRLVAMGGQKWECW</sequence>
<accession>A0ACC2HZY7</accession>
<organism evidence="1 2">
    <name type="scientific">Boeremia exigua</name>
    <dbReference type="NCBI Taxonomy" id="749465"/>
    <lineage>
        <taxon>Eukaryota</taxon>
        <taxon>Fungi</taxon>
        <taxon>Dikarya</taxon>
        <taxon>Ascomycota</taxon>
        <taxon>Pezizomycotina</taxon>
        <taxon>Dothideomycetes</taxon>
        <taxon>Pleosporomycetidae</taxon>
        <taxon>Pleosporales</taxon>
        <taxon>Pleosporineae</taxon>
        <taxon>Didymellaceae</taxon>
        <taxon>Boeremia</taxon>
    </lineage>
</organism>
<protein>
    <submittedName>
        <fullName evidence="1">Uncharacterized protein</fullName>
    </submittedName>
</protein>
<comment type="caution">
    <text evidence="1">The sequence shown here is derived from an EMBL/GenBank/DDBJ whole genome shotgun (WGS) entry which is preliminary data.</text>
</comment>
<evidence type="ECO:0000313" key="2">
    <source>
        <dbReference type="Proteomes" id="UP001153331"/>
    </source>
</evidence>
<name>A0ACC2HZY7_9PLEO</name>
<keyword evidence="2" id="KW-1185">Reference proteome</keyword>
<evidence type="ECO:0000313" key="1">
    <source>
        <dbReference type="EMBL" id="KAJ8108627.1"/>
    </source>
</evidence>
<reference evidence="1" key="1">
    <citation type="submission" date="2022-11" db="EMBL/GenBank/DDBJ databases">
        <title>Genome Sequence of Boeremia exigua.</title>
        <authorList>
            <person name="Buettner E."/>
        </authorList>
    </citation>
    <scope>NUCLEOTIDE SEQUENCE</scope>
    <source>
        <strain evidence="1">CU02</strain>
    </source>
</reference>
<proteinExistence type="predicted"/>
<gene>
    <name evidence="1" type="ORF">OPT61_g8040</name>
</gene>